<gene>
    <name evidence="2" type="ORF">EGYM00163_LOCUS2284</name>
</gene>
<keyword evidence="1" id="KW-0472">Membrane</keyword>
<name>A0A7S4FFA0_9EUGL</name>
<feature type="transmembrane region" description="Helical" evidence="1">
    <location>
        <begin position="7"/>
        <end position="27"/>
    </location>
</feature>
<proteinExistence type="predicted"/>
<reference evidence="2" key="1">
    <citation type="submission" date="2021-01" db="EMBL/GenBank/DDBJ databases">
        <authorList>
            <person name="Corre E."/>
            <person name="Pelletier E."/>
            <person name="Niang G."/>
            <person name="Scheremetjew M."/>
            <person name="Finn R."/>
            <person name="Kale V."/>
            <person name="Holt S."/>
            <person name="Cochrane G."/>
            <person name="Meng A."/>
            <person name="Brown T."/>
            <person name="Cohen L."/>
        </authorList>
    </citation>
    <scope>NUCLEOTIDE SEQUENCE</scope>
    <source>
        <strain evidence="2">CCMP1594</strain>
    </source>
</reference>
<sequence>MSEGVDPIALVCTVIFFSLPPVVLMGISNCFRWIVLPTIIGLVGLVLFYLYPICLRRPNDLDANLHARNALPCAGVPVGLYIVLLCLSSHMPIEQLLHPCVEGSGFGEATVVGCTVLFAGLVFNMWLFRSIIRGKSLTSIVTR</sequence>
<feature type="transmembrane region" description="Helical" evidence="1">
    <location>
        <begin position="71"/>
        <end position="93"/>
    </location>
</feature>
<dbReference type="AlphaFoldDB" id="A0A7S4FFA0"/>
<dbReference type="EMBL" id="HBJA01007232">
    <property type="protein sequence ID" value="CAE0791170.1"/>
    <property type="molecule type" value="Transcribed_RNA"/>
</dbReference>
<evidence type="ECO:0000256" key="1">
    <source>
        <dbReference type="SAM" id="Phobius"/>
    </source>
</evidence>
<keyword evidence="1" id="KW-0812">Transmembrane</keyword>
<protein>
    <submittedName>
        <fullName evidence="2">Uncharacterized protein</fullName>
    </submittedName>
</protein>
<keyword evidence="1" id="KW-1133">Transmembrane helix</keyword>
<feature type="transmembrane region" description="Helical" evidence="1">
    <location>
        <begin position="105"/>
        <end position="128"/>
    </location>
</feature>
<evidence type="ECO:0000313" key="2">
    <source>
        <dbReference type="EMBL" id="CAE0791170.1"/>
    </source>
</evidence>
<feature type="transmembrane region" description="Helical" evidence="1">
    <location>
        <begin position="33"/>
        <end position="51"/>
    </location>
</feature>
<accession>A0A7S4FFA0</accession>
<organism evidence="2">
    <name type="scientific">Eutreptiella gymnastica</name>
    <dbReference type="NCBI Taxonomy" id="73025"/>
    <lineage>
        <taxon>Eukaryota</taxon>
        <taxon>Discoba</taxon>
        <taxon>Euglenozoa</taxon>
        <taxon>Euglenida</taxon>
        <taxon>Spirocuta</taxon>
        <taxon>Euglenophyceae</taxon>
        <taxon>Eutreptiales</taxon>
        <taxon>Eutreptiaceae</taxon>
        <taxon>Eutreptiella</taxon>
    </lineage>
</organism>